<dbReference type="InterPro" id="IPR053255">
    <property type="entry name" value="EGF-like_domain"/>
</dbReference>
<accession>A0A2M4AXF3</accession>
<evidence type="ECO:0000259" key="2">
    <source>
        <dbReference type="SMART" id="SM00181"/>
    </source>
</evidence>
<feature type="transmembrane region" description="Helical" evidence="1">
    <location>
        <begin position="166"/>
        <end position="186"/>
    </location>
</feature>
<evidence type="ECO:0000313" key="3">
    <source>
        <dbReference type="EMBL" id="MBW45425.1"/>
    </source>
</evidence>
<sequence length="232" mass="26450">MARELQIECERECRNGKCEQGECRCDEGFRHSPGNLQNCEPFCEQICESGRCIGNNRCECFEQYELVEPFVCAPICETDCVNGFCSAPNHCQCHEGYRKSNESDSECRPVCGDTDCTNGVCVAPNECSCLDGYYPDEDNMFLCLLDAKAILLPREGSERDYYKMSYMHYFIPVIACVSLILAILIIKMIVRNRQKNYHVGKLESKENCVYFMPNPDSKTDELTKLNLPVETI</sequence>
<name>A0A2M4AXF3_9DIPT</name>
<feature type="domain" description="EGF-like" evidence="2">
    <location>
        <begin position="110"/>
        <end position="144"/>
    </location>
</feature>
<dbReference type="SMART" id="SM00181">
    <property type="entry name" value="EGF"/>
    <property type="match status" value="4"/>
</dbReference>
<feature type="domain" description="EGF-like" evidence="2">
    <location>
        <begin position="8"/>
        <end position="40"/>
    </location>
</feature>
<keyword evidence="1" id="KW-1133">Transmembrane helix</keyword>
<reference evidence="3" key="1">
    <citation type="submission" date="2018-01" db="EMBL/GenBank/DDBJ databases">
        <title>An insight into the sialome of Amazonian anophelines.</title>
        <authorList>
            <person name="Ribeiro J.M."/>
            <person name="Scarpassa V."/>
            <person name="Calvo E."/>
        </authorList>
    </citation>
    <scope>NUCLEOTIDE SEQUENCE</scope>
    <source>
        <tissue evidence="3">Salivary glands</tissue>
    </source>
</reference>
<keyword evidence="1" id="KW-0812">Transmembrane</keyword>
<evidence type="ECO:0000256" key="1">
    <source>
        <dbReference type="SAM" id="Phobius"/>
    </source>
</evidence>
<keyword evidence="1" id="KW-0472">Membrane</keyword>
<organism evidence="3">
    <name type="scientific">Anopheles triannulatus</name>
    <dbReference type="NCBI Taxonomy" id="58253"/>
    <lineage>
        <taxon>Eukaryota</taxon>
        <taxon>Metazoa</taxon>
        <taxon>Ecdysozoa</taxon>
        <taxon>Arthropoda</taxon>
        <taxon>Hexapoda</taxon>
        <taxon>Insecta</taxon>
        <taxon>Pterygota</taxon>
        <taxon>Neoptera</taxon>
        <taxon>Endopterygota</taxon>
        <taxon>Diptera</taxon>
        <taxon>Nematocera</taxon>
        <taxon>Culicoidea</taxon>
        <taxon>Culicidae</taxon>
        <taxon>Anophelinae</taxon>
        <taxon>Anopheles</taxon>
    </lineage>
</organism>
<protein>
    <recommendedName>
        <fullName evidence="2">EGF-like domain-containing protein</fullName>
    </recommendedName>
</protein>
<feature type="domain" description="EGF-like" evidence="2">
    <location>
        <begin position="75"/>
        <end position="108"/>
    </location>
</feature>
<dbReference type="AlphaFoldDB" id="A0A2M4AXF3"/>
<feature type="domain" description="EGF-like" evidence="2">
    <location>
        <begin position="42"/>
        <end position="73"/>
    </location>
</feature>
<dbReference type="InterPro" id="IPR000742">
    <property type="entry name" value="EGF"/>
</dbReference>
<proteinExistence type="predicted"/>
<dbReference type="EMBL" id="GGFK01012104">
    <property type="protein sequence ID" value="MBW45425.1"/>
    <property type="molecule type" value="Transcribed_RNA"/>
</dbReference>
<dbReference type="PANTHER" id="PTHR24047:SF29">
    <property type="entry name" value="EATER-RELATED"/>
    <property type="match status" value="1"/>
</dbReference>
<dbReference type="Gene3D" id="2.10.25.10">
    <property type="entry name" value="Laminin"/>
    <property type="match status" value="3"/>
</dbReference>
<dbReference type="PANTHER" id="PTHR24047">
    <property type="entry name" value="FI01909P-RELATED"/>
    <property type="match status" value="1"/>
</dbReference>